<evidence type="ECO:0000313" key="4">
    <source>
        <dbReference type="Proteomes" id="UP000663828"/>
    </source>
</evidence>
<evidence type="ECO:0000256" key="1">
    <source>
        <dbReference type="SAM" id="MobiDB-lite"/>
    </source>
</evidence>
<accession>A0A814M6M2</accession>
<evidence type="ECO:0000313" key="3">
    <source>
        <dbReference type="EMBL" id="CAF1661300.1"/>
    </source>
</evidence>
<proteinExistence type="predicted"/>
<organism evidence="2 5">
    <name type="scientific">Adineta ricciae</name>
    <name type="common">Rotifer</name>
    <dbReference type="NCBI Taxonomy" id="249248"/>
    <lineage>
        <taxon>Eukaryota</taxon>
        <taxon>Metazoa</taxon>
        <taxon>Spiralia</taxon>
        <taxon>Gnathifera</taxon>
        <taxon>Rotifera</taxon>
        <taxon>Eurotatoria</taxon>
        <taxon>Bdelloidea</taxon>
        <taxon>Adinetida</taxon>
        <taxon>Adinetidae</taxon>
        <taxon>Adineta</taxon>
    </lineage>
</organism>
<feature type="region of interest" description="Disordered" evidence="1">
    <location>
        <begin position="191"/>
        <end position="212"/>
    </location>
</feature>
<dbReference type="EMBL" id="CAJNOR010011438">
    <property type="protein sequence ID" value="CAF1661300.1"/>
    <property type="molecule type" value="Genomic_DNA"/>
</dbReference>
<keyword evidence="4" id="KW-1185">Reference proteome</keyword>
<dbReference type="EMBL" id="CAJNOJ010000087">
    <property type="protein sequence ID" value="CAF1073991.1"/>
    <property type="molecule type" value="Genomic_DNA"/>
</dbReference>
<protein>
    <submittedName>
        <fullName evidence="2">Uncharacterized protein</fullName>
    </submittedName>
</protein>
<evidence type="ECO:0000313" key="2">
    <source>
        <dbReference type="EMBL" id="CAF1073991.1"/>
    </source>
</evidence>
<evidence type="ECO:0000313" key="5">
    <source>
        <dbReference type="Proteomes" id="UP000663852"/>
    </source>
</evidence>
<comment type="caution">
    <text evidence="2">The sequence shown here is derived from an EMBL/GenBank/DDBJ whole genome shotgun (WGS) entry which is preliminary data.</text>
</comment>
<sequence length="212" mass="24266">MSGEKKRRRRKHGPVLIEENVITNLRSTTTTIRTEEQKHTENTVRQFYHTEEDEESVSDDLQSTAIPSNEKISKKIERVLRKINAWTNEVSSTPTHHNNDMQQDSLQDMSFNKTNLPVYDNPQQGQQHESSFIKPISSSLFHSFRQRCCSSTYTNPNMLNSQQISAHRPHSLMTFADKPLPQMTTASCLVNNDNKTYPSEGQTRKVSGTTPS</sequence>
<reference evidence="2" key="1">
    <citation type="submission" date="2021-02" db="EMBL/GenBank/DDBJ databases">
        <authorList>
            <person name="Nowell W R."/>
        </authorList>
    </citation>
    <scope>NUCLEOTIDE SEQUENCE</scope>
</reference>
<name>A0A814M6M2_ADIRI</name>
<dbReference type="Proteomes" id="UP000663828">
    <property type="component" value="Unassembled WGS sequence"/>
</dbReference>
<dbReference type="Proteomes" id="UP000663852">
    <property type="component" value="Unassembled WGS sequence"/>
</dbReference>
<dbReference type="AlphaFoldDB" id="A0A814M6M2"/>
<feature type="region of interest" description="Disordered" evidence="1">
    <location>
        <begin position="48"/>
        <end position="68"/>
    </location>
</feature>
<gene>
    <name evidence="2" type="ORF">EDS130_LOCUS18592</name>
    <name evidence="3" type="ORF">XAT740_LOCUS56917</name>
</gene>